<evidence type="ECO:0000259" key="12">
    <source>
        <dbReference type="Pfam" id="PF11838"/>
    </source>
</evidence>
<name>A0A3M6UNG0_POCDA</name>
<dbReference type="GO" id="GO:0005737">
    <property type="term" value="C:cytoplasm"/>
    <property type="evidence" value="ECO:0007669"/>
    <property type="project" value="UniProtKB-SubCell"/>
</dbReference>
<dbReference type="InterPro" id="IPR034016">
    <property type="entry name" value="M1_APN-typ"/>
</dbReference>
<dbReference type="SUPFAM" id="SSF63737">
    <property type="entry name" value="Leukotriene A4 hydrolase N-terminal domain"/>
    <property type="match status" value="1"/>
</dbReference>
<evidence type="ECO:0000256" key="10">
    <source>
        <dbReference type="ARBA" id="ARBA00052895"/>
    </source>
</evidence>
<dbReference type="Gene3D" id="1.10.3480.20">
    <property type="match status" value="2"/>
</dbReference>
<dbReference type="GO" id="GO:0043171">
    <property type="term" value="P:peptide catabolic process"/>
    <property type="evidence" value="ECO:0007669"/>
    <property type="project" value="TreeGrafter"/>
</dbReference>
<dbReference type="Pfam" id="PF11838">
    <property type="entry name" value="ERAP1_C"/>
    <property type="match status" value="4"/>
</dbReference>
<comment type="catalytic activity">
    <reaction evidence="10">
        <text>Release of an N-terminal amino acid, preferentially alanine, from a wide range of peptides, amides and arylamides.</text>
        <dbReference type="EC" id="3.4.11.14"/>
    </reaction>
</comment>
<evidence type="ECO:0000256" key="4">
    <source>
        <dbReference type="ARBA" id="ARBA00022490"/>
    </source>
</evidence>
<evidence type="ECO:0000259" key="13">
    <source>
        <dbReference type="Pfam" id="PF17900"/>
    </source>
</evidence>
<evidence type="ECO:0000256" key="8">
    <source>
        <dbReference type="ARBA" id="ARBA00022833"/>
    </source>
</evidence>
<evidence type="ECO:0000256" key="1">
    <source>
        <dbReference type="ARBA" id="ARBA00004496"/>
    </source>
</evidence>
<dbReference type="PANTHER" id="PTHR11533:SF174">
    <property type="entry name" value="PUROMYCIN-SENSITIVE AMINOPEPTIDASE-RELATED"/>
    <property type="match status" value="1"/>
</dbReference>
<comment type="cofactor">
    <cofactor evidence="11">
        <name>Zn(2+)</name>
        <dbReference type="ChEBI" id="CHEBI:29105"/>
    </cofactor>
    <text evidence="11">Binds 1 zinc ion per subunit.</text>
</comment>
<feature type="domain" description="ERAP1-like C-terminal" evidence="12">
    <location>
        <begin position="784"/>
        <end position="915"/>
    </location>
</feature>
<dbReference type="GO" id="GO:0006508">
    <property type="term" value="P:proteolysis"/>
    <property type="evidence" value="ECO:0007669"/>
    <property type="project" value="UniProtKB-KW"/>
</dbReference>
<comment type="similarity">
    <text evidence="2 11">Belongs to the peptidase M1 family.</text>
</comment>
<organism evidence="14 15">
    <name type="scientific">Pocillopora damicornis</name>
    <name type="common">Cauliflower coral</name>
    <name type="synonym">Millepora damicornis</name>
    <dbReference type="NCBI Taxonomy" id="46731"/>
    <lineage>
        <taxon>Eukaryota</taxon>
        <taxon>Metazoa</taxon>
        <taxon>Cnidaria</taxon>
        <taxon>Anthozoa</taxon>
        <taxon>Hexacorallia</taxon>
        <taxon>Scleractinia</taxon>
        <taxon>Astrocoeniina</taxon>
        <taxon>Pocilloporidae</taxon>
        <taxon>Pocillopora</taxon>
    </lineage>
</organism>
<proteinExistence type="inferred from homology"/>
<evidence type="ECO:0000256" key="6">
    <source>
        <dbReference type="ARBA" id="ARBA00022723"/>
    </source>
</evidence>
<keyword evidence="6 11" id="KW-0479">Metal-binding</keyword>
<reference evidence="14 15" key="1">
    <citation type="journal article" date="2018" name="Sci. Rep.">
        <title>Comparative analysis of the Pocillopora damicornis genome highlights role of immune system in coral evolution.</title>
        <authorList>
            <person name="Cunning R."/>
            <person name="Bay R.A."/>
            <person name="Gillette P."/>
            <person name="Baker A.C."/>
            <person name="Traylor-Knowles N."/>
        </authorList>
    </citation>
    <scope>NUCLEOTIDE SEQUENCE [LARGE SCALE GENOMIC DNA]</scope>
    <source>
        <strain evidence="14">RSMAS</strain>
        <tissue evidence="14">Whole animal</tissue>
    </source>
</reference>
<dbReference type="Gene3D" id="3.30.2010.30">
    <property type="match status" value="2"/>
</dbReference>
<dbReference type="Gene3D" id="2.60.40.1730">
    <property type="entry name" value="tricorn interacting facor f3 domain"/>
    <property type="match status" value="1"/>
</dbReference>
<keyword evidence="4" id="KW-0963">Cytoplasm</keyword>
<keyword evidence="7 11" id="KW-0378">Hydrolase</keyword>
<dbReference type="InterPro" id="IPR045357">
    <property type="entry name" value="Aminopeptidase_N-like_N"/>
</dbReference>
<dbReference type="GO" id="GO:0005615">
    <property type="term" value="C:extracellular space"/>
    <property type="evidence" value="ECO:0007669"/>
    <property type="project" value="TreeGrafter"/>
</dbReference>
<evidence type="ECO:0000256" key="9">
    <source>
        <dbReference type="ARBA" id="ARBA00023049"/>
    </source>
</evidence>
<dbReference type="PRINTS" id="PR00756">
    <property type="entry name" value="ALADIPTASE"/>
</dbReference>
<dbReference type="GO" id="GO:0016020">
    <property type="term" value="C:membrane"/>
    <property type="evidence" value="ECO:0007669"/>
    <property type="project" value="TreeGrafter"/>
</dbReference>
<comment type="caution">
    <text evidence="14">The sequence shown here is derived from an EMBL/GenBank/DDBJ whole genome shotgun (WGS) entry which is preliminary data.</text>
</comment>
<accession>A0A3M6UNG0</accession>
<dbReference type="PANTHER" id="PTHR11533">
    <property type="entry name" value="PROTEASE M1 ZINC METALLOPROTEASE"/>
    <property type="match status" value="1"/>
</dbReference>
<keyword evidence="8 11" id="KW-0862">Zinc</keyword>
<evidence type="ECO:0000256" key="7">
    <source>
        <dbReference type="ARBA" id="ARBA00022801"/>
    </source>
</evidence>
<dbReference type="InterPro" id="IPR050344">
    <property type="entry name" value="Peptidase_M1_aminopeptidases"/>
</dbReference>
<dbReference type="GO" id="GO:0042277">
    <property type="term" value="F:peptide binding"/>
    <property type="evidence" value="ECO:0007669"/>
    <property type="project" value="TreeGrafter"/>
</dbReference>
<keyword evidence="3 11" id="KW-0031">Aminopeptidase</keyword>
<dbReference type="AlphaFoldDB" id="A0A3M6UNG0"/>
<dbReference type="Proteomes" id="UP000275408">
    <property type="component" value="Unassembled WGS sequence"/>
</dbReference>
<dbReference type="Gene3D" id="2.60.40.1910">
    <property type="match status" value="2"/>
</dbReference>
<dbReference type="EC" id="3.4.11.-" evidence="11"/>
<sequence>MSSVKKPFQRLPTSVLPKNYKLTLQPNLTEFTFTGEEVIDVEFLCHCADVNVKQETDKVIINCLDVNVTSASFCFGEQSYPSSNISHCVEDETVEISFASPLPLGQGELCLDFTGELNNKLKGFYRCKYTGEDGSEKFCAVTHFEPTGARRAFPCWDEPAIRATFDITLIVPKDRVALSNMNVKEEKDHAKDTSLKVVKYARTPVMSTYLVAFVVGEFDFVEGRDANGVTIRVYTPKGREVRGQFALEVAKKCLPFYKEYFGIGYLLPKLDLIAIQDFVIASISIFCDRGYGKLGSCHLQHIYKSVENRSQQAIKVNWYALRGDHVAKKCLPFYKDYFGIGYLLPKLDLIAIQDFVIEDLWASLSHASSKPVADVMETWTKQMGYPVLSVTAGKDLWASLSHASSKPVADVMETWTKQMGYPVLSVTAEQKGEDVVVTITQNKFSADGTTEDSSQWKVPITVCTSTSPLTPAVETLLENKTCEVTVSGVGKDQWIKLNPGQVGFYRVQYSSDMLELLLPAIKDNSLLPRDRLGLQSDLFALAQAGLTSTTEFLKLVEQFSNETNYTKGEDVVVTITQNKFSADGTTEDSSQWKVPIAVCTSTSPSAPAIETLSENKTCEITVSGVGKDQWIKKGEDVVVTITQNKFSADGTTEDSSQWKVPITVCTSTSPLAPAVETLLENKTCEITVSGVGKDQWIKLNPGQVGFYRVQYSSDMLELLLPAIKDNSLPPRDRLGLQSDLFALAQAGLTSTTEFLKLAEQFGNETNYTVHCASSSSLHPGAKIGHLDALLRGLVLGCMGRSGDQATLTEARKRFEAHCKGESTISADLRSAVYSTVLKHGDDNTLESVMNLFKEADLHEEKVRLMRCMGAVSQPDLIKKVLEFSMSSDVRSQDTVYVIAGVTGSLAGRELAWRITFESNEKSDVRSQDTVYVIAGVTGSLAGRELAWRFVEDNWDELYTRYAGGLLFSRLIKMTTDSFATEKSLKEIKVKGKMFG</sequence>
<dbReference type="FunFam" id="2.60.40.1730:FF:000002">
    <property type="entry name" value="Aminopeptidase"/>
    <property type="match status" value="1"/>
</dbReference>
<feature type="domain" description="Aminopeptidase N-like N-terminal" evidence="13">
    <location>
        <begin position="17"/>
        <end position="210"/>
    </location>
</feature>
<protein>
    <recommendedName>
        <fullName evidence="11">Aminopeptidase</fullName>
        <ecNumber evidence="11">3.4.11.-</ecNumber>
    </recommendedName>
</protein>
<dbReference type="InterPro" id="IPR042097">
    <property type="entry name" value="Aminopeptidase_N-like_N_sf"/>
</dbReference>
<comment type="subcellular location">
    <subcellularLocation>
        <location evidence="1">Cytoplasm</location>
    </subcellularLocation>
</comment>
<dbReference type="Gene3D" id="1.25.50.20">
    <property type="match status" value="2"/>
</dbReference>
<dbReference type="OrthoDB" id="6018338at2759"/>
<dbReference type="GO" id="GO:0070006">
    <property type="term" value="F:metalloaminopeptidase activity"/>
    <property type="evidence" value="ECO:0007669"/>
    <property type="project" value="TreeGrafter"/>
</dbReference>
<dbReference type="SUPFAM" id="SSF55486">
    <property type="entry name" value="Metalloproteases ('zincins'), catalytic domain"/>
    <property type="match status" value="1"/>
</dbReference>
<evidence type="ECO:0000256" key="11">
    <source>
        <dbReference type="RuleBase" id="RU364040"/>
    </source>
</evidence>
<evidence type="ECO:0000256" key="2">
    <source>
        <dbReference type="ARBA" id="ARBA00010136"/>
    </source>
</evidence>
<keyword evidence="5 11" id="KW-0645">Protease</keyword>
<feature type="domain" description="ERAP1-like C-terminal" evidence="12">
    <location>
        <begin position="696"/>
        <end position="777"/>
    </location>
</feature>
<evidence type="ECO:0000313" key="14">
    <source>
        <dbReference type="EMBL" id="RMX55064.1"/>
    </source>
</evidence>
<evidence type="ECO:0000256" key="3">
    <source>
        <dbReference type="ARBA" id="ARBA00022438"/>
    </source>
</evidence>
<evidence type="ECO:0000256" key="5">
    <source>
        <dbReference type="ARBA" id="ARBA00022670"/>
    </source>
</evidence>
<dbReference type="GO" id="GO:0016285">
    <property type="term" value="F:alanyl aminopeptidase activity"/>
    <property type="evidence" value="ECO:0007669"/>
    <property type="project" value="UniProtKB-EC"/>
</dbReference>
<feature type="domain" description="ERAP1-like C-terminal" evidence="12">
    <location>
        <begin position="921"/>
        <end position="988"/>
    </location>
</feature>
<dbReference type="GO" id="GO:0008270">
    <property type="term" value="F:zinc ion binding"/>
    <property type="evidence" value="ECO:0007669"/>
    <property type="project" value="UniProtKB-UniRule"/>
</dbReference>
<gene>
    <name evidence="14" type="ORF">pdam_00007281</name>
</gene>
<dbReference type="Pfam" id="PF17900">
    <property type="entry name" value="Peptidase_M1_N"/>
    <property type="match status" value="1"/>
</dbReference>
<keyword evidence="15" id="KW-1185">Reference proteome</keyword>
<dbReference type="InterPro" id="IPR024571">
    <property type="entry name" value="ERAP1-like_C_dom"/>
</dbReference>
<evidence type="ECO:0000313" key="15">
    <source>
        <dbReference type="Proteomes" id="UP000275408"/>
    </source>
</evidence>
<dbReference type="CDD" id="cd09601">
    <property type="entry name" value="M1_APN-Q_like"/>
    <property type="match status" value="1"/>
</dbReference>
<dbReference type="FunFam" id="2.60.40.1910:FF:000002">
    <property type="entry name" value="Aminopeptidase"/>
    <property type="match status" value="2"/>
</dbReference>
<dbReference type="EMBL" id="RCHS01001135">
    <property type="protein sequence ID" value="RMX55064.1"/>
    <property type="molecule type" value="Genomic_DNA"/>
</dbReference>
<keyword evidence="9 11" id="KW-0482">Metalloprotease</keyword>
<dbReference type="InterPro" id="IPR001930">
    <property type="entry name" value="Peptidase_M1"/>
</dbReference>
<feature type="domain" description="ERAP1-like C-terminal" evidence="12">
    <location>
        <begin position="494"/>
        <end position="566"/>
    </location>
</feature>